<dbReference type="EMBL" id="CM051404">
    <property type="protein sequence ID" value="KAJ4707196.1"/>
    <property type="molecule type" value="Genomic_DNA"/>
</dbReference>
<reference evidence="1 2" key="1">
    <citation type="journal article" date="2023" name="Science">
        <title>Complex scaffold remodeling in plant triterpene biosynthesis.</title>
        <authorList>
            <person name="De La Pena R."/>
            <person name="Hodgson H."/>
            <person name="Liu J.C."/>
            <person name="Stephenson M.J."/>
            <person name="Martin A.C."/>
            <person name="Owen C."/>
            <person name="Harkess A."/>
            <person name="Leebens-Mack J."/>
            <person name="Jimenez L.E."/>
            <person name="Osbourn A."/>
            <person name="Sattely E.S."/>
        </authorList>
    </citation>
    <scope>NUCLEOTIDE SEQUENCE [LARGE SCALE GENOMIC DNA]</scope>
    <source>
        <strain evidence="2">cv. JPN11</strain>
        <tissue evidence="1">Leaf</tissue>
    </source>
</reference>
<proteinExistence type="predicted"/>
<gene>
    <name evidence="1" type="ORF">OWV82_020751</name>
</gene>
<name>A0ACC1X6Y0_MELAZ</name>
<evidence type="ECO:0000313" key="2">
    <source>
        <dbReference type="Proteomes" id="UP001164539"/>
    </source>
</evidence>
<accession>A0ACC1X6Y0</accession>
<comment type="caution">
    <text evidence="1">The sequence shown here is derived from an EMBL/GenBank/DDBJ whole genome shotgun (WGS) entry which is preliminary data.</text>
</comment>
<dbReference type="Proteomes" id="UP001164539">
    <property type="component" value="Chromosome 11"/>
</dbReference>
<evidence type="ECO:0000313" key="1">
    <source>
        <dbReference type="EMBL" id="KAJ4707196.1"/>
    </source>
</evidence>
<keyword evidence="2" id="KW-1185">Reference proteome</keyword>
<sequence>MRIRMYCASEDEEQQQLLPISCQADNKQCAACKQEGYCVKIHFDEVIFSASCMTLLIVLQLPIASYHGKPVPVFVFTGLPPAFHAFLICLMGACYSSVCSIHIRKTQPKLARFYYAFAVLSMFASFAITFCCAMWEMYKALPTVFSGSTAA</sequence>
<organism evidence="1 2">
    <name type="scientific">Melia azedarach</name>
    <name type="common">Chinaberry tree</name>
    <dbReference type="NCBI Taxonomy" id="155640"/>
    <lineage>
        <taxon>Eukaryota</taxon>
        <taxon>Viridiplantae</taxon>
        <taxon>Streptophyta</taxon>
        <taxon>Embryophyta</taxon>
        <taxon>Tracheophyta</taxon>
        <taxon>Spermatophyta</taxon>
        <taxon>Magnoliopsida</taxon>
        <taxon>eudicotyledons</taxon>
        <taxon>Gunneridae</taxon>
        <taxon>Pentapetalae</taxon>
        <taxon>rosids</taxon>
        <taxon>malvids</taxon>
        <taxon>Sapindales</taxon>
        <taxon>Meliaceae</taxon>
        <taxon>Melia</taxon>
    </lineage>
</organism>
<protein>
    <submittedName>
        <fullName evidence="1">COPII coat assembly protein</fullName>
    </submittedName>
</protein>